<accession>A0ACB8X807</accession>
<name>A0ACB8X807_9TELE</name>
<protein>
    <submittedName>
        <fullName evidence="1">Uncharacterized protein</fullName>
    </submittedName>
</protein>
<organism evidence="1 2">
    <name type="scientific">Scortum barcoo</name>
    <name type="common">barcoo grunter</name>
    <dbReference type="NCBI Taxonomy" id="214431"/>
    <lineage>
        <taxon>Eukaryota</taxon>
        <taxon>Metazoa</taxon>
        <taxon>Chordata</taxon>
        <taxon>Craniata</taxon>
        <taxon>Vertebrata</taxon>
        <taxon>Euteleostomi</taxon>
        <taxon>Actinopterygii</taxon>
        <taxon>Neopterygii</taxon>
        <taxon>Teleostei</taxon>
        <taxon>Neoteleostei</taxon>
        <taxon>Acanthomorphata</taxon>
        <taxon>Eupercaria</taxon>
        <taxon>Centrarchiformes</taxon>
        <taxon>Terapontoidei</taxon>
        <taxon>Terapontidae</taxon>
        <taxon>Scortum</taxon>
    </lineage>
</organism>
<gene>
    <name evidence="1" type="ORF">L3Q82_016725</name>
</gene>
<sequence>MSAEKILSDSSSIQRHFLINEKRDWYNARNYCRQYYTDLASVRNEEEQALIRDLLAVDQLALIGLYRYTWSWWSDGSSTTFENWAYRYPRSLTENCAATVFNATQLGKWVANDCAKKINFVCQSSELFLFIIQRYVSKVDTFSPIYHLSCVSVSSPDKKRIFRIKLMALKSTIDLNDPAVTEAALNLIEKKMNETGIGKQLKISWVKKPDNSIFNKEEKKTDVVT</sequence>
<proteinExistence type="predicted"/>
<comment type="caution">
    <text evidence="1">The sequence shown here is derived from an EMBL/GenBank/DDBJ whole genome shotgun (WGS) entry which is preliminary data.</text>
</comment>
<keyword evidence="2" id="KW-1185">Reference proteome</keyword>
<reference evidence="1" key="1">
    <citation type="submission" date="2022-04" db="EMBL/GenBank/DDBJ databases">
        <title>Jade perch genome.</title>
        <authorList>
            <person name="Chao B."/>
        </authorList>
    </citation>
    <scope>NUCLEOTIDE SEQUENCE</scope>
    <source>
        <strain evidence="1">CB-2022</strain>
    </source>
</reference>
<evidence type="ECO:0000313" key="1">
    <source>
        <dbReference type="EMBL" id="KAI3376215.1"/>
    </source>
</evidence>
<dbReference type="EMBL" id="CM041532">
    <property type="protein sequence ID" value="KAI3376215.1"/>
    <property type="molecule type" value="Genomic_DNA"/>
</dbReference>
<evidence type="ECO:0000313" key="2">
    <source>
        <dbReference type="Proteomes" id="UP000831701"/>
    </source>
</evidence>
<dbReference type="Proteomes" id="UP000831701">
    <property type="component" value="Chromosome 2"/>
</dbReference>